<dbReference type="AlphaFoldDB" id="K3X9B1"/>
<dbReference type="eggNOG" id="ENOG502S7RJ">
    <property type="taxonomic scope" value="Eukaryota"/>
</dbReference>
<protein>
    <submittedName>
        <fullName evidence="2">Uncharacterized protein</fullName>
    </submittedName>
</protein>
<reference evidence="3" key="1">
    <citation type="journal article" date="2010" name="Genome Biol.">
        <title>Genome sequence of the necrotrophic plant pathogen Pythium ultimum reveals original pathogenicity mechanisms and effector repertoire.</title>
        <authorList>
            <person name="Levesque C.A."/>
            <person name="Brouwer H."/>
            <person name="Cano L."/>
            <person name="Hamilton J.P."/>
            <person name="Holt C."/>
            <person name="Huitema E."/>
            <person name="Raffaele S."/>
            <person name="Robideau G.P."/>
            <person name="Thines M."/>
            <person name="Win J."/>
            <person name="Zerillo M.M."/>
            <person name="Beakes G.W."/>
            <person name="Boore J.L."/>
            <person name="Busam D."/>
            <person name="Dumas B."/>
            <person name="Ferriera S."/>
            <person name="Fuerstenberg S.I."/>
            <person name="Gachon C.M."/>
            <person name="Gaulin E."/>
            <person name="Govers F."/>
            <person name="Grenville-Briggs L."/>
            <person name="Horner N."/>
            <person name="Hostetler J."/>
            <person name="Jiang R.H."/>
            <person name="Johnson J."/>
            <person name="Krajaejun T."/>
            <person name="Lin H."/>
            <person name="Meijer H.J."/>
            <person name="Moore B."/>
            <person name="Morris P."/>
            <person name="Phuntmart V."/>
            <person name="Puiu D."/>
            <person name="Shetty J."/>
            <person name="Stajich J.E."/>
            <person name="Tripathy S."/>
            <person name="Wawra S."/>
            <person name="van West P."/>
            <person name="Whitty B.R."/>
            <person name="Coutinho P.M."/>
            <person name="Henrissat B."/>
            <person name="Martin F."/>
            <person name="Thomas P.D."/>
            <person name="Tyler B.M."/>
            <person name="De Vries R.P."/>
            <person name="Kamoun S."/>
            <person name="Yandell M."/>
            <person name="Tisserat N."/>
            <person name="Buell C.R."/>
        </authorList>
    </citation>
    <scope>NUCLEOTIDE SEQUENCE</scope>
    <source>
        <strain evidence="3">DAOM:BR144</strain>
    </source>
</reference>
<name>K3X9B1_GLOUD</name>
<sequence>MNTRVESALRPQPASTSGRMAATTKNNWRGKYLRALNIMAPEVDVRRKLVVSSTGGATTAAKPRSQQPRRTRSYRAGLDGDDALQARGNRYQVARNSAAVSRHSLAAQHTISTEPSNNKSAYGFALKPELARGRRCHTDPIEDKVGSAPIQIPTSTTMADAALMRKEYQTGKLSEITATRNNRSAKHLKRSIPSSSNQEIHKSHGSRSKVFDNGGLPWEQPETTMVTPAPEWSLDKVGGLDIAFDSMAITSASVANSRRNQLQLQDELNGLICDEFVETEDEEEDEDDEDGDHDDGEVSEDDQIFEMEDFDSSSQDDNNSNQASNNKYNSSYIRGARTKVRRPRTASESLAIRPRGPSTAAMHRFHSVRQMRTDGGLDLLPESFVPPHQMVQRRDCFSMGLRDEFKKRRPAKI</sequence>
<evidence type="ECO:0000313" key="2">
    <source>
        <dbReference type="EnsemblProtists" id="PYU1_T013810"/>
    </source>
</evidence>
<feature type="region of interest" description="Disordered" evidence="1">
    <location>
        <begin position="279"/>
        <end position="298"/>
    </location>
</feature>
<evidence type="ECO:0000313" key="3">
    <source>
        <dbReference type="Proteomes" id="UP000019132"/>
    </source>
</evidence>
<dbReference type="VEuPathDB" id="FungiDB:PYU1_G013781"/>
<feature type="region of interest" description="Disordered" evidence="1">
    <location>
        <begin position="310"/>
        <end position="350"/>
    </location>
</feature>
<feature type="compositionally biased region" description="Polar residues" evidence="1">
    <location>
        <begin position="13"/>
        <end position="23"/>
    </location>
</feature>
<feature type="region of interest" description="Disordered" evidence="1">
    <location>
        <begin position="53"/>
        <end position="73"/>
    </location>
</feature>
<feature type="compositionally biased region" description="Low complexity" evidence="1">
    <location>
        <begin position="312"/>
        <end position="332"/>
    </location>
</feature>
<dbReference type="InParanoid" id="K3X9B1"/>
<keyword evidence="3" id="KW-1185">Reference proteome</keyword>
<accession>K3X9B1</accession>
<feature type="region of interest" description="Disordered" evidence="1">
    <location>
        <begin position="1"/>
        <end position="23"/>
    </location>
</feature>
<dbReference type="HOGENOM" id="CLU_560797_0_0_1"/>
<dbReference type="OMA" id="KNWRANY"/>
<reference evidence="2" key="3">
    <citation type="submission" date="2015-02" db="UniProtKB">
        <authorList>
            <consortium name="EnsemblProtists"/>
        </authorList>
    </citation>
    <scope>IDENTIFICATION</scope>
    <source>
        <strain evidence="2">DAOM BR144</strain>
    </source>
</reference>
<proteinExistence type="predicted"/>
<dbReference type="Proteomes" id="UP000019132">
    <property type="component" value="Unassembled WGS sequence"/>
</dbReference>
<organism evidence="2 3">
    <name type="scientific">Globisporangium ultimum (strain ATCC 200006 / CBS 805.95 / DAOM BR144)</name>
    <name type="common">Pythium ultimum</name>
    <dbReference type="NCBI Taxonomy" id="431595"/>
    <lineage>
        <taxon>Eukaryota</taxon>
        <taxon>Sar</taxon>
        <taxon>Stramenopiles</taxon>
        <taxon>Oomycota</taxon>
        <taxon>Peronosporomycetes</taxon>
        <taxon>Pythiales</taxon>
        <taxon>Pythiaceae</taxon>
        <taxon>Globisporangium</taxon>
    </lineage>
</organism>
<evidence type="ECO:0000256" key="1">
    <source>
        <dbReference type="SAM" id="MobiDB-lite"/>
    </source>
</evidence>
<dbReference type="EnsemblProtists" id="PYU1_T013810">
    <property type="protein sequence ID" value="PYU1_T013810"/>
    <property type="gene ID" value="PYU1_G013781"/>
</dbReference>
<dbReference type="EMBL" id="GL376614">
    <property type="status" value="NOT_ANNOTATED_CDS"/>
    <property type="molecule type" value="Genomic_DNA"/>
</dbReference>
<feature type="region of interest" description="Disordered" evidence="1">
    <location>
        <begin position="183"/>
        <end position="223"/>
    </location>
</feature>
<reference evidence="3" key="2">
    <citation type="submission" date="2010-04" db="EMBL/GenBank/DDBJ databases">
        <authorList>
            <person name="Buell R."/>
            <person name="Hamilton J."/>
            <person name="Hostetler J."/>
        </authorList>
    </citation>
    <scope>NUCLEOTIDE SEQUENCE [LARGE SCALE GENOMIC DNA]</scope>
    <source>
        <strain evidence="3">DAOM:BR144</strain>
    </source>
</reference>